<evidence type="ECO:0000313" key="2">
    <source>
        <dbReference type="Proteomes" id="UP001438707"/>
    </source>
</evidence>
<dbReference type="AlphaFoldDB" id="A0AAW1QBF1"/>
<name>A0AAW1QBF1_9CHLO</name>
<dbReference type="EMBL" id="JALJOS010000050">
    <property type="protein sequence ID" value="KAK9819122.1"/>
    <property type="molecule type" value="Genomic_DNA"/>
</dbReference>
<organism evidence="1 2">
    <name type="scientific">Apatococcus lobatus</name>
    <dbReference type="NCBI Taxonomy" id="904363"/>
    <lineage>
        <taxon>Eukaryota</taxon>
        <taxon>Viridiplantae</taxon>
        <taxon>Chlorophyta</taxon>
        <taxon>core chlorophytes</taxon>
        <taxon>Trebouxiophyceae</taxon>
        <taxon>Chlorellales</taxon>
        <taxon>Chlorellaceae</taxon>
        <taxon>Apatococcus</taxon>
    </lineage>
</organism>
<sequence>MDLLDEAAQNYSCPQATRLQKGQLDDNYGVMAINKVACAALAFASLAFMAGAVPPGQPALPGRAISIPQIGGQGNGNWTQMVEAPKGQYIDAWRIGVGPVVGVFEGKTFNVSGALSVQGRCNDGTWLPVLAATTTPASYETLNQVTGFTAVWGRAGGWVTNVLGAGEDGDNMWALNGVNANLTTKAKIVGYQLRTFSYIGDIAFIFDSTV</sequence>
<proteinExistence type="predicted"/>
<reference evidence="1 2" key="1">
    <citation type="journal article" date="2024" name="Nat. Commun.">
        <title>Phylogenomics reveals the evolutionary origins of lichenization in chlorophyte algae.</title>
        <authorList>
            <person name="Puginier C."/>
            <person name="Libourel C."/>
            <person name="Otte J."/>
            <person name="Skaloud P."/>
            <person name="Haon M."/>
            <person name="Grisel S."/>
            <person name="Petersen M."/>
            <person name="Berrin J.G."/>
            <person name="Delaux P.M."/>
            <person name="Dal Grande F."/>
            <person name="Keller J."/>
        </authorList>
    </citation>
    <scope>NUCLEOTIDE SEQUENCE [LARGE SCALE GENOMIC DNA]</scope>
    <source>
        <strain evidence="1 2">SAG 2145</strain>
    </source>
</reference>
<evidence type="ECO:0000313" key="1">
    <source>
        <dbReference type="EMBL" id="KAK9819122.1"/>
    </source>
</evidence>
<dbReference type="Proteomes" id="UP001438707">
    <property type="component" value="Unassembled WGS sequence"/>
</dbReference>
<accession>A0AAW1QBF1</accession>
<gene>
    <name evidence="1" type="ORF">WJX74_005404</name>
</gene>
<comment type="caution">
    <text evidence="1">The sequence shown here is derived from an EMBL/GenBank/DDBJ whole genome shotgun (WGS) entry which is preliminary data.</text>
</comment>
<keyword evidence="2" id="KW-1185">Reference proteome</keyword>
<protein>
    <submittedName>
        <fullName evidence="1">Uncharacterized protein</fullName>
    </submittedName>
</protein>